<evidence type="ECO:0000313" key="2">
    <source>
        <dbReference type="Proteomes" id="UP001055811"/>
    </source>
</evidence>
<dbReference type="Proteomes" id="UP001055811">
    <property type="component" value="Linkage Group LG01"/>
</dbReference>
<evidence type="ECO:0000313" key="1">
    <source>
        <dbReference type="EMBL" id="KAI3789484.1"/>
    </source>
</evidence>
<keyword evidence="2" id="KW-1185">Reference proteome</keyword>
<sequence length="228" mass="25963">MIYLLFTVLFAEMMIILLLLFETPIREPLVAGLGGFKQGKAQLVVKSFGATVFLVMMYNIYTIVEIRSCSVNAVVSPNRVILAYHILEASLMGVSLFLLLIIDSLPQRMKKIISLTNTIKAERKQNQAYKDIDRKNAHLAKSIKEAISKLNTEMTKLESECGRKEKDIQSRKANSEDLKSQLQGLHVEYDHLLTENKDLKDQLQDIKEKLSHSSSKKIGFFSWDLWGL</sequence>
<comment type="caution">
    <text evidence="1">The sequence shown here is derived from an EMBL/GenBank/DDBJ whole genome shotgun (WGS) entry which is preliminary data.</text>
</comment>
<reference evidence="1 2" key="2">
    <citation type="journal article" date="2022" name="Mol. Ecol. Resour.">
        <title>The genomes of chicory, endive, great burdock and yacon provide insights into Asteraceae paleo-polyploidization history and plant inulin production.</title>
        <authorList>
            <person name="Fan W."/>
            <person name="Wang S."/>
            <person name="Wang H."/>
            <person name="Wang A."/>
            <person name="Jiang F."/>
            <person name="Liu H."/>
            <person name="Zhao H."/>
            <person name="Xu D."/>
            <person name="Zhang Y."/>
        </authorList>
    </citation>
    <scope>NUCLEOTIDE SEQUENCE [LARGE SCALE GENOMIC DNA]</scope>
    <source>
        <strain evidence="2">cv. Punajuju</strain>
        <tissue evidence="1">Leaves</tissue>
    </source>
</reference>
<reference evidence="2" key="1">
    <citation type="journal article" date="2022" name="Mol. Ecol. Resour.">
        <title>The genomes of chicory, endive, great burdock and yacon provide insights into Asteraceae palaeo-polyploidization history and plant inulin production.</title>
        <authorList>
            <person name="Fan W."/>
            <person name="Wang S."/>
            <person name="Wang H."/>
            <person name="Wang A."/>
            <person name="Jiang F."/>
            <person name="Liu H."/>
            <person name="Zhao H."/>
            <person name="Xu D."/>
            <person name="Zhang Y."/>
        </authorList>
    </citation>
    <scope>NUCLEOTIDE SEQUENCE [LARGE SCALE GENOMIC DNA]</scope>
    <source>
        <strain evidence="2">cv. Punajuju</strain>
    </source>
</reference>
<gene>
    <name evidence="1" type="ORF">L2E82_02281</name>
</gene>
<name>A0ACB9H1C3_CICIN</name>
<dbReference type="EMBL" id="CM042009">
    <property type="protein sequence ID" value="KAI3789484.1"/>
    <property type="molecule type" value="Genomic_DNA"/>
</dbReference>
<accession>A0ACB9H1C3</accession>
<protein>
    <submittedName>
        <fullName evidence="1">Uncharacterized protein</fullName>
    </submittedName>
</protein>
<proteinExistence type="predicted"/>
<organism evidence="1 2">
    <name type="scientific">Cichorium intybus</name>
    <name type="common">Chicory</name>
    <dbReference type="NCBI Taxonomy" id="13427"/>
    <lineage>
        <taxon>Eukaryota</taxon>
        <taxon>Viridiplantae</taxon>
        <taxon>Streptophyta</taxon>
        <taxon>Embryophyta</taxon>
        <taxon>Tracheophyta</taxon>
        <taxon>Spermatophyta</taxon>
        <taxon>Magnoliopsida</taxon>
        <taxon>eudicotyledons</taxon>
        <taxon>Gunneridae</taxon>
        <taxon>Pentapetalae</taxon>
        <taxon>asterids</taxon>
        <taxon>campanulids</taxon>
        <taxon>Asterales</taxon>
        <taxon>Asteraceae</taxon>
        <taxon>Cichorioideae</taxon>
        <taxon>Cichorieae</taxon>
        <taxon>Cichoriinae</taxon>
        <taxon>Cichorium</taxon>
    </lineage>
</organism>